<dbReference type="Gene3D" id="3.40.50.150">
    <property type="entry name" value="Vaccinia Virus protein VP39"/>
    <property type="match status" value="1"/>
</dbReference>
<dbReference type="SUPFAM" id="SSF53335">
    <property type="entry name" value="S-adenosyl-L-methionine-dependent methyltransferases"/>
    <property type="match status" value="1"/>
</dbReference>
<dbReference type="InterPro" id="IPR029063">
    <property type="entry name" value="SAM-dependent_MTases_sf"/>
</dbReference>
<reference evidence="2" key="1">
    <citation type="submission" date="2019-08" db="EMBL/GenBank/DDBJ databases">
        <title>Complete Genome Sequence of the Polysaccharide-Degrading Rumen Bacterium Pseudobutyrivibrio xylanivorans MA3014.</title>
        <authorList>
            <person name="Palevich N."/>
            <person name="Maclean P.H."/>
            <person name="Kelly W.J."/>
            <person name="Leahy S.C."/>
            <person name="Rakonjac J."/>
            <person name="Attwood G.T."/>
        </authorList>
    </citation>
    <scope>NUCLEOTIDE SEQUENCE [LARGE SCALE GENOMIC DNA]</scope>
    <source>
        <strain evidence="2">MA3014</strain>
    </source>
</reference>
<evidence type="ECO:0000313" key="2">
    <source>
        <dbReference type="Proteomes" id="UP000327030"/>
    </source>
</evidence>
<sequence length="321" mass="36901">MKRTQRHKHILNDLYLYIEELKQKAIKEKKEFIIWGYAKGGAFIKWLLEAEDNNANVAYIIDDRCDLVIGGSPSMYRSTLFNYIDNKKYIVLSTILDFSLVQKTLDMYGYKKNDNLYDIRHEIGVSYIDFLQINNMEIDFGNTTANDRPDIYVGTDNSISTPFDTISVDEVFQTIKNLDKNVNLFDYGCGKGQILFDAYINGIDNLAGIELVEEIVIKARKNMEILGIPAVIYNEDATIFSDIDNYNVFFLNNPFVGNVFKSVISQIEDSVTRCPRNTFIVYLNPRCHTEIIKNGVFKMYEQKYIACGDPIMNIYVANGKS</sequence>
<dbReference type="EMBL" id="CP043028">
    <property type="protein sequence ID" value="QFJ54988.1"/>
    <property type="molecule type" value="Genomic_DNA"/>
</dbReference>
<gene>
    <name evidence="1" type="ORF">FXF36_09000</name>
</gene>
<evidence type="ECO:0000313" key="1">
    <source>
        <dbReference type="EMBL" id="QFJ54988.1"/>
    </source>
</evidence>
<dbReference type="RefSeq" id="WP_151623441.1">
    <property type="nucleotide sequence ID" value="NZ_CP043028.1"/>
</dbReference>
<proteinExistence type="predicted"/>
<dbReference type="KEGG" id="pxv:FXF36_09000"/>
<dbReference type="OrthoDB" id="152418at2"/>
<accession>A0A5P6VRP3</accession>
<dbReference type="AlphaFoldDB" id="A0A5P6VRP3"/>
<dbReference type="Proteomes" id="UP000327030">
    <property type="component" value="Chromosome 1"/>
</dbReference>
<organism evidence="1 2">
    <name type="scientific">Pseudobutyrivibrio xylanivorans</name>
    <dbReference type="NCBI Taxonomy" id="185007"/>
    <lineage>
        <taxon>Bacteria</taxon>
        <taxon>Bacillati</taxon>
        <taxon>Bacillota</taxon>
        <taxon>Clostridia</taxon>
        <taxon>Lachnospirales</taxon>
        <taxon>Lachnospiraceae</taxon>
        <taxon>Pseudobutyrivibrio</taxon>
    </lineage>
</organism>
<name>A0A5P6VRP3_PSEXY</name>
<protein>
    <submittedName>
        <fullName evidence="1">Uncharacterized protein</fullName>
    </submittedName>
</protein>